<keyword evidence="3" id="KW-0808">Transferase</keyword>
<keyword evidence="3" id="KW-0418">Kinase</keyword>
<evidence type="ECO:0000256" key="1">
    <source>
        <dbReference type="SAM" id="MobiDB-lite"/>
    </source>
</evidence>
<accession>A0ABU9YQT9</accession>
<keyword evidence="2" id="KW-1133">Transmembrane helix</keyword>
<evidence type="ECO:0000313" key="3">
    <source>
        <dbReference type="EMBL" id="MEN2991173.1"/>
    </source>
</evidence>
<dbReference type="Proteomes" id="UP001413721">
    <property type="component" value="Unassembled WGS sequence"/>
</dbReference>
<feature type="transmembrane region" description="Helical" evidence="2">
    <location>
        <begin position="158"/>
        <end position="177"/>
    </location>
</feature>
<feature type="transmembrane region" description="Helical" evidence="2">
    <location>
        <begin position="111"/>
        <end position="130"/>
    </location>
</feature>
<keyword evidence="4" id="KW-1185">Reference proteome</keyword>
<comment type="caution">
    <text evidence="3">The sequence shown here is derived from an EMBL/GenBank/DDBJ whole genome shotgun (WGS) entry which is preliminary data.</text>
</comment>
<protein>
    <submittedName>
        <fullName evidence="3">CAI-1 autoinducer sensor kinase/phosphatase cqsS</fullName>
    </submittedName>
</protein>
<dbReference type="EMBL" id="JBBKTW010000010">
    <property type="protein sequence ID" value="MEN2991173.1"/>
    <property type="molecule type" value="Genomic_DNA"/>
</dbReference>
<feature type="compositionally biased region" description="Pro residues" evidence="1">
    <location>
        <begin position="23"/>
        <end position="32"/>
    </location>
</feature>
<name>A0ABU9YQT9_9PROT</name>
<gene>
    <name evidence="3" type="ORF">WG926_22865</name>
</gene>
<proteinExistence type="predicted"/>
<keyword evidence="2" id="KW-0812">Transmembrane</keyword>
<organism evidence="3 4">
    <name type="scientific">Tistrella arctica</name>
    <dbReference type="NCBI Taxonomy" id="3133430"/>
    <lineage>
        <taxon>Bacteria</taxon>
        <taxon>Pseudomonadati</taxon>
        <taxon>Pseudomonadota</taxon>
        <taxon>Alphaproteobacteria</taxon>
        <taxon>Geminicoccales</taxon>
        <taxon>Geminicoccaceae</taxon>
        <taxon>Tistrella</taxon>
    </lineage>
</organism>
<evidence type="ECO:0000313" key="4">
    <source>
        <dbReference type="Proteomes" id="UP001413721"/>
    </source>
</evidence>
<feature type="transmembrane region" description="Helical" evidence="2">
    <location>
        <begin position="189"/>
        <end position="208"/>
    </location>
</feature>
<dbReference type="RefSeq" id="WP_345934161.1">
    <property type="nucleotide sequence ID" value="NZ_JBBKTV010000007.1"/>
</dbReference>
<sequence>MSGSSTYQADQPARDPARMPAGQPAPPGPHGPAQPGSLRGIILNGFQHIEPNIVAVSIAGAVMMPAYWMVWTFLFPQAYENLPMRLAGSALCLSLVFRRRWPGRLQAATPVVWLLMLGYCLPFFFTFMTVMNGGSVIWQMSTLTALFLLVLLVDWFSLIILFILGTSLGILAALITGPPGHDMAIYAEYAPILAFGLLGGAIFNYNAANSRAVRERALAESGRTAGRMVQTPLMSIRTSARSLETYLPGLVRSHRIARAQGVPVESFDDAHLEALLHVPARIDEDCADVARRLQALGDPADIRRRQG</sequence>
<evidence type="ECO:0000256" key="2">
    <source>
        <dbReference type="SAM" id="Phobius"/>
    </source>
</evidence>
<reference evidence="3 4" key="1">
    <citation type="submission" date="2024-03" db="EMBL/GenBank/DDBJ databases">
        <title>High-quality draft genome sequencing of Tistrella sp. BH-R2-4.</title>
        <authorList>
            <person name="Dong C."/>
        </authorList>
    </citation>
    <scope>NUCLEOTIDE SEQUENCE [LARGE SCALE GENOMIC DNA]</scope>
    <source>
        <strain evidence="3 4">BH-R2-4</strain>
    </source>
</reference>
<feature type="region of interest" description="Disordered" evidence="1">
    <location>
        <begin position="1"/>
        <end position="33"/>
    </location>
</feature>
<dbReference type="GO" id="GO:0016301">
    <property type="term" value="F:kinase activity"/>
    <property type="evidence" value="ECO:0007669"/>
    <property type="project" value="UniProtKB-KW"/>
</dbReference>
<keyword evidence="2" id="KW-0472">Membrane</keyword>
<feature type="transmembrane region" description="Helical" evidence="2">
    <location>
        <begin position="53"/>
        <end position="70"/>
    </location>
</feature>
<feature type="transmembrane region" description="Helical" evidence="2">
    <location>
        <begin position="136"/>
        <end position="153"/>
    </location>
</feature>